<organism evidence="1 2">
    <name type="scientific">Halalkalibacter alkalisediminis</name>
    <dbReference type="NCBI Taxonomy" id="935616"/>
    <lineage>
        <taxon>Bacteria</taxon>
        <taxon>Bacillati</taxon>
        <taxon>Bacillota</taxon>
        <taxon>Bacilli</taxon>
        <taxon>Bacillales</taxon>
        <taxon>Bacillaceae</taxon>
        <taxon>Halalkalibacter</taxon>
    </lineage>
</organism>
<dbReference type="SUPFAM" id="SSF52833">
    <property type="entry name" value="Thioredoxin-like"/>
    <property type="match status" value="1"/>
</dbReference>
<dbReference type="EMBL" id="JBHLTR010000018">
    <property type="protein sequence ID" value="MFC0560240.1"/>
    <property type="molecule type" value="Genomic_DNA"/>
</dbReference>
<name>A0ABV6NHK8_9BACI</name>
<gene>
    <name evidence="1" type="ORF">ACFFH4_14465</name>
</gene>
<reference evidence="1 2" key="1">
    <citation type="submission" date="2024-09" db="EMBL/GenBank/DDBJ databases">
        <authorList>
            <person name="Sun Q."/>
            <person name="Mori K."/>
        </authorList>
    </citation>
    <scope>NUCLEOTIDE SEQUENCE [LARGE SCALE GENOMIC DNA]</scope>
    <source>
        <strain evidence="1 2">NCAIM B.02301</strain>
    </source>
</reference>
<dbReference type="InterPro" id="IPR036249">
    <property type="entry name" value="Thioredoxin-like_sf"/>
</dbReference>
<dbReference type="Gene3D" id="3.40.30.10">
    <property type="entry name" value="Glutaredoxin"/>
    <property type="match status" value="1"/>
</dbReference>
<dbReference type="Proteomes" id="UP001589833">
    <property type="component" value="Unassembled WGS sequence"/>
</dbReference>
<evidence type="ECO:0000313" key="1">
    <source>
        <dbReference type="EMBL" id="MFC0560240.1"/>
    </source>
</evidence>
<dbReference type="CDD" id="cd02980">
    <property type="entry name" value="TRX_Fd_family"/>
    <property type="match status" value="1"/>
</dbReference>
<proteinExistence type="predicted"/>
<keyword evidence="2" id="KW-1185">Reference proteome</keyword>
<dbReference type="RefSeq" id="WP_273847426.1">
    <property type="nucleotide sequence ID" value="NZ_JAQQWT010000026.1"/>
</dbReference>
<evidence type="ECO:0000313" key="2">
    <source>
        <dbReference type="Proteomes" id="UP001589833"/>
    </source>
</evidence>
<comment type="caution">
    <text evidence="1">The sequence shown here is derived from an EMBL/GenBank/DDBJ whole genome shotgun (WGS) entry which is preliminary data.</text>
</comment>
<sequence>MTTWNLKGTQKHVLICNGSSCMRKEGEEITVAIRDEITNLHLDHQIHTSRTRCNGRCKDACVVIVYPEGKWYSATSTEVGRTIVQSHVDPSIDLQEALIYDFEKEEMKAVNETSRFEGVTKKEKTEV</sequence>
<dbReference type="Pfam" id="PF01257">
    <property type="entry name" value="2Fe-2S_thioredx"/>
    <property type="match status" value="1"/>
</dbReference>
<accession>A0ABV6NHK8</accession>
<protein>
    <submittedName>
        <fullName evidence="1">Ferredoxin</fullName>
    </submittedName>
</protein>